<protein>
    <submittedName>
        <fullName evidence="3">SHOCT domain-containing protein</fullName>
    </submittedName>
</protein>
<reference evidence="3 4" key="1">
    <citation type="submission" date="2021-06" db="EMBL/GenBank/DDBJ databases">
        <title>New haloarchaea isolates fom saline soil.</title>
        <authorList>
            <person name="Duran-Viseras A."/>
            <person name="Sanchez-Porro C.S."/>
            <person name="Ventosa A."/>
        </authorList>
    </citation>
    <scope>NUCLEOTIDE SEQUENCE [LARGE SCALE GENOMIC DNA]</scope>
    <source>
        <strain evidence="3 4">JCM 183640</strain>
    </source>
</reference>
<accession>A0A8J7Y236</accession>
<dbReference type="RefSeq" id="WP_162315804.1">
    <property type="nucleotide sequence ID" value="NZ_JAHQXF010000001.1"/>
</dbReference>
<dbReference type="AlphaFoldDB" id="A0A8J7Y236"/>
<evidence type="ECO:0000256" key="2">
    <source>
        <dbReference type="SAM" id="Phobius"/>
    </source>
</evidence>
<keyword evidence="4" id="KW-1185">Reference proteome</keyword>
<dbReference type="Proteomes" id="UP000766550">
    <property type="component" value="Unassembled WGS sequence"/>
</dbReference>
<comment type="caution">
    <text evidence="3">The sequence shown here is derived from an EMBL/GenBank/DDBJ whole genome shotgun (WGS) entry which is preliminary data.</text>
</comment>
<dbReference type="EMBL" id="JAHQXF010000001">
    <property type="protein sequence ID" value="MBV0922612.1"/>
    <property type="molecule type" value="Genomic_DNA"/>
</dbReference>
<evidence type="ECO:0000313" key="4">
    <source>
        <dbReference type="Proteomes" id="UP000766550"/>
    </source>
</evidence>
<gene>
    <name evidence="3" type="ORF">KTS45_00205</name>
</gene>
<keyword evidence="2" id="KW-0472">Membrane</keyword>
<keyword evidence="2" id="KW-0812">Transmembrane</keyword>
<feature type="region of interest" description="Disordered" evidence="1">
    <location>
        <begin position="98"/>
        <end position="131"/>
    </location>
</feature>
<sequence length="131" mass="13611">MSATDRALGTLGRLLLGGVALFVGLTIAAALLALLQNLVAALLGLLVTGLIAAGVGYALYWAASTVLGSRDDENGAAEFSTAATTADSQDEVDRAAERYTNGELTESEFERELEEVMADEGDGDDLESELN</sequence>
<keyword evidence="2" id="KW-1133">Transmembrane helix</keyword>
<feature type="compositionally biased region" description="Acidic residues" evidence="1">
    <location>
        <begin position="105"/>
        <end position="131"/>
    </location>
</feature>
<name>A0A8J7Y236_9EURY</name>
<feature type="transmembrane region" description="Helical" evidence="2">
    <location>
        <begin position="12"/>
        <end position="32"/>
    </location>
</feature>
<proteinExistence type="predicted"/>
<feature type="transmembrane region" description="Helical" evidence="2">
    <location>
        <begin position="38"/>
        <end position="60"/>
    </location>
</feature>
<organism evidence="3 4">
    <name type="scientific">Haloarcula limicola</name>
    <dbReference type="NCBI Taxonomy" id="1429915"/>
    <lineage>
        <taxon>Archaea</taxon>
        <taxon>Methanobacteriati</taxon>
        <taxon>Methanobacteriota</taxon>
        <taxon>Stenosarchaea group</taxon>
        <taxon>Halobacteria</taxon>
        <taxon>Halobacteriales</taxon>
        <taxon>Haloarculaceae</taxon>
        <taxon>Haloarcula</taxon>
    </lineage>
</organism>
<evidence type="ECO:0000313" key="3">
    <source>
        <dbReference type="EMBL" id="MBV0922612.1"/>
    </source>
</evidence>
<evidence type="ECO:0000256" key="1">
    <source>
        <dbReference type="SAM" id="MobiDB-lite"/>
    </source>
</evidence>